<comment type="caution">
    <text evidence="2">The sequence shown here is derived from an EMBL/GenBank/DDBJ whole genome shotgun (WGS) entry which is preliminary data.</text>
</comment>
<dbReference type="PROSITE" id="PS50943">
    <property type="entry name" value="HTH_CROC1"/>
    <property type="match status" value="1"/>
</dbReference>
<gene>
    <name evidence="2" type="ORF">BHE75_01661</name>
</gene>
<dbReference type="Proteomes" id="UP000179467">
    <property type="component" value="Unassembled WGS sequence"/>
</dbReference>
<dbReference type="EMBL" id="MIPT01000001">
    <property type="protein sequence ID" value="OHT19673.1"/>
    <property type="molecule type" value="Genomic_DNA"/>
</dbReference>
<dbReference type="Gene3D" id="1.10.260.40">
    <property type="entry name" value="lambda repressor-like DNA-binding domains"/>
    <property type="match status" value="1"/>
</dbReference>
<dbReference type="SMART" id="SM00530">
    <property type="entry name" value="HTH_XRE"/>
    <property type="match status" value="1"/>
</dbReference>
<dbReference type="AlphaFoldDB" id="A0A1S1HEN7"/>
<keyword evidence="3" id="KW-1185">Reference proteome</keyword>
<evidence type="ECO:0000313" key="3">
    <source>
        <dbReference type="Proteomes" id="UP000179467"/>
    </source>
</evidence>
<evidence type="ECO:0000313" key="2">
    <source>
        <dbReference type="EMBL" id="OHT19673.1"/>
    </source>
</evidence>
<dbReference type="CDD" id="cd00093">
    <property type="entry name" value="HTH_XRE"/>
    <property type="match status" value="1"/>
</dbReference>
<dbReference type="OrthoDB" id="7404022at2"/>
<evidence type="ECO:0000259" key="1">
    <source>
        <dbReference type="PROSITE" id="PS50943"/>
    </source>
</evidence>
<organism evidence="2 3">
    <name type="scientific">Edaphosphingomonas haloaromaticamans</name>
    <dbReference type="NCBI Taxonomy" id="653954"/>
    <lineage>
        <taxon>Bacteria</taxon>
        <taxon>Pseudomonadati</taxon>
        <taxon>Pseudomonadota</taxon>
        <taxon>Alphaproteobacteria</taxon>
        <taxon>Sphingomonadales</taxon>
        <taxon>Rhizorhabdaceae</taxon>
        <taxon>Edaphosphingomonas</taxon>
    </lineage>
</organism>
<dbReference type="RefSeq" id="WP_070933578.1">
    <property type="nucleotide sequence ID" value="NZ_MIPT01000001.1"/>
</dbReference>
<dbReference type="InterPro" id="IPR010982">
    <property type="entry name" value="Lambda_DNA-bd_dom_sf"/>
</dbReference>
<dbReference type="SUPFAM" id="SSF47413">
    <property type="entry name" value="lambda repressor-like DNA-binding domains"/>
    <property type="match status" value="1"/>
</dbReference>
<feature type="domain" description="HTH cro/C1-type" evidence="1">
    <location>
        <begin position="5"/>
        <end position="61"/>
    </location>
</feature>
<reference evidence="2 3" key="1">
    <citation type="submission" date="2016-09" db="EMBL/GenBank/DDBJ databases">
        <title>Metabolic pathway, cell adaptation mechanisms and a novel monoxygenase revealed through proteogenomic-transcription analysis of a Sphingomonas haloaromaticamans strain degrading the fungicide ortho-phenylphenol.</title>
        <authorList>
            <person name="Perruchon C."/>
            <person name="Papadopoulou E.S."/>
            <person name="Rousidou C."/>
            <person name="Vasileiadis S."/>
            <person name="Tanou G."/>
            <person name="Amoutzias G."/>
            <person name="Molassiotis A."/>
            <person name="Karpouzas D.G."/>
        </authorList>
    </citation>
    <scope>NUCLEOTIDE SEQUENCE [LARGE SCALE GENOMIC DNA]</scope>
    <source>
        <strain evidence="2 3">P3</strain>
    </source>
</reference>
<protein>
    <recommendedName>
        <fullName evidence="1">HTH cro/C1-type domain-containing protein</fullName>
    </recommendedName>
</protein>
<dbReference type="Pfam" id="PF13560">
    <property type="entry name" value="HTH_31"/>
    <property type="match status" value="1"/>
</dbReference>
<sequence length="188" mass="20008">MITCIRDVRRAKGLTLQDVADRCVPPTTAQTIGRLETGTRTVSVGWLNRIAAALGVDAVDLVRLPDRIDLPVLAMIGADGAHAPARPLNLTPPAPTAGAVALLVESSIGDYRSGDEIWCERVAPDGFARALNRDVLVPRPAGRFAFGRLIGAEEDRLLLLPPGAGSRQQVVTNPAWIAIATRLVRILA</sequence>
<proteinExistence type="predicted"/>
<dbReference type="InterPro" id="IPR001387">
    <property type="entry name" value="Cro/C1-type_HTH"/>
</dbReference>
<accession>A0A1S1HEN7</accession>
<dbReference type="GO" id="GO:0003677">
    <property type="term" value="F:DNA binding"/>
    <property type="evidence" value="ECO:0007669"/>
    <property type="project" value="InterPro"/>
</dbReference>
<name>A0A1S1HEN7_9SPHN</name>